<feature type="region of interest" description="Disordered" evidence="1">
    <location>
        <begin position="81"/>
        <end position="106"/>
    </location>
</feature>
<proteinExistence type="predicted"/>
<evidence type="ECO:0000313" key="3">
    <source>
        <dbReference type="Proteomes" id="UP000295703"/>
    </source>
</evidence>
<dbReference type="EMBL" id="RYZW01000292">
    <property type="protein sequence ID" value="TDZ35860.1"/>
    <property type="molecule type" value="Genomic_DNA"/>
</dbReference>
<gene>
    <name evidence="2" type="ORF">CTRI78_v011421</name>
</gene>
<keyword evidence="3" id="KW-1185">Reference proteome</keyword>
<feature type="compositionally biased region" description="Polar residues" evidence="1">
    <location>
        <begin position="85"/>
        <end position="95"/>
    </location>
</feature>
<dbReference type="AlphaFoldDB" id="A0A4R8QDT9"/>
<accession>A0A4R8QDT9</accession>
<reference evidence="2 3" key="1">
    <citation type="submission" date="2018-12" db="EMBL/GenBank/DDBJ databases">
        <title>Genome sequence and assembly of Colletotrichum trifolii.</title>
        <authorList>
            <person name="Gan P."/>
            <person name="Shirasu K."/>
        </authorList>
    </citation>
    <scope>NUCLEOTIDE SEQUENCE [LARGE SCALE GENOMIC DNA]</scope>
    <source>
        <strain evidence="2 3">543-2</strain>
    </source>
</reference>
<organism evidence="2 3">
    <name type="scientific">Colletotrichum trifolii</name>
    <dbReference type="NCBI Taxonomy" id="5466"/>
    <lineage>
        <taxon>Eukaryota</taxon>
        <taxon>Fungi</taxon>
        <taxon>Dikarya</taxon>
        <taxon>Ascomycota</taxon>
        <taxon>Pezizomycotina</taxon>
        <taxon>Sordariomycetes</taxon>
        <taxon>Hypocreomycetidae</taxon>
        <taxon>Glomerellales</taxon>
        <taxon>Glomerellaceae</taxon>
        <taxon>Colletotrichum</taxon>
        <taxon>Colletotrichum orbiculare species complex</taxon>
    </lineage>
</organism>
<name>A0A4R8QDT9_COLTR</name>
<sequence length="106" mass="11486">MLSHSPLPAIIFLHPKHKQLGRSHQEQAPSTITKIQINQPHTLSPNNSTQAKMPESTTMCSKCSGAHETSTCNKCSKCGKVHTGSCPSDTTSPSKTKAWWSKDGSK</sequence>
<protein>
    <submittedName>
        <fullName evidence="2">Uncharacterized protein</fullName>
    </submittedName>
</protein>
<comment type="caution">
    <text evidence="2">The sequence shown here is derived from an EMBL/GenBank/DDBJ whole genome shotgun (WGS) entry which is preliminary data.</text>
</comment>
<evidence type="ECO:0000256" key="1">
    <source>
        <dbReference type="SAM" id="MobiDB-lite"/>
    </source>
</evidence>
<dbReference type="Proteomes" id="UP000295703">
    <property type="component" value="Unassembled WGS sequence"/>
</dbReference>
<evidence type="ECO:0000313" key="2">
    <source>
        <dbReference type="EMBL" id="TDZ35860.1"/>
    </source>
</evidence>